<dbReference type="InterPro" id="IPR022357">
    <property type="entry name" value="MIP_CS"/>
</dbReference>
<keyword evidence="3 6" id="KW-0812">Transmembrane</keyword>
<evidence type="ECO:0000256" key="4">
    <source>
        <dbReference type="ARBA" id="ARBA00022989"/>
    </source>
</evidence>
<evidence type="ECO:0000313" key="10">
    <source>
        <dbReference type="Proteomes" id="UP001177003"/>
    </source>
</evidence>
<dbReference type="InterPro" id="IPR000425">
    <property type="entry name" value="MIP"/>
</dbReference>
<dbReference type="GO" id="GO:0015267">
    <property type="term" value="F:channel activity"/>
    <property type="evidence" value="ECO:0007669"/>
    <property type="project" value="InterPro"/>
</dbReference>
<feature type="region of interest" description="Disordered" evidence="7">
    <location>
        <begin position="1"/>
        <end position="20"/>
    </location>
</feature>
<sequence length="411" mass="43723">MAEIGGGGSANGHHGETVDIKDEPVSSTANSSSLFTIPFCQKLVAEFLGTYFMVFAGCGVVAVDVEKDHVIGQVGIAIVWGVVVMVMIYSVGHISGAHFNPAVTIAFASCKRFPLKDVFAYVVVQILASTLACGTLRLVFNWKHNNLGATIPAGSDLQSLVLEFIITFYLMFVISGVATDNRAIGEVAGLAIGSTILLNAMFAGPISGASMNPARTLGPAIVSKEYRGLWVYILGPIIGAIAGAWSYNVLRFTDKPLRVIVNNASFLQRSNGRNRAQLLSPDLRRGHLIYRSSRLNMESQTQASPSNDNKPNSKCPDGWTCAITKTEPSKIGKPFAICDGSGCTCVTYVLTQTVESSAVEAAKAFCECAEGWSCVVSKLTEGSEAGKTYFECGEGCICVIDETNNVKVVCA</sequence>
<dbReference type="GO" id="GO:0016020">
    <property type="term" value="C:membrane"/>
    <property type="evidence" value="ECO:0007669"/>
    <property type="project" value="UniProtKB-SubCell"/>
</dbReference>
<proteinExistence type="inferred from homology"/>
<dbReference type="Gene3D" id="1.20.1080.10">
    <property type="entry name" value="Glycerol uptake facilitator protein"/>
    <property type="match status" value="1"/>
</dbReference>
<dbReference type="PRINTS" id="PR00783">
    <property type="entry name" value="MINTRINSICP"/>
</dbReference>
<dbReference type="InterPro" id="IPR023271">
    <property type="entry name" value="Aquaporin-like"/>
</dbReference>
<dbReference type="AlphaFoldDB" id="A0AA35ZE64"/>
<dbReference type="EMBL" id="OX465082">
    <property type="protein sequence ID" value="CAI9290946.1"/>
    <property type="molecule type" value="Genomic_DNA"/>
</dbReference>
<evidence type="ECO:0000256" key="8">
    <source>
        <dbReference type="SAM" id="Phobius"/>
    </source>
</evidence>
<dbReference type="SUPFAM" id="SSF81338">
    <property type="entry name" value="Aquaporin-like"/>
    <property type="match status" value="1"/>
</dbReference>
<protein>
    <recommendedName>
        <fullName evidence="11">Aquaporin</fullName>
    </recommendedName>
</protein>
<dbReference type="PROSITE" id="PS00221">
    <property type="entry name" value="MIP"/>
    <property type="match status" value="1"/>
</dbReference>
<accession>A0AA35ZE64</accession>
<feature type="transmembrane region" description="Helical" evidence="8">
    <location>
        <begin position="43"/>
        <end position="63"/>
    </location>
</feature>
<feature type="transmembrane region" description="Helical" evidence="8">
    <location>
        <begin position="229"/>
        <end position="250"/>
    </location>
</feature>
<feature type="compositionally biased region" description="Gly residues" evidence="7">
    <location>
        <begin position="1"/>
        <end position="10"/>
    </location>
</feature>
<evidence type="ECO:0000313" key="9">
    <source>
        <dbReference type="EMBL" id="CAI9290946.1"/>
    </source>
</evidence>
<dbReference type="Proteomes" id="UP001177003">
    <property type="component" value="Chromosome 6"/>
</dbReference>
<evidence type="ECO:0008006" key="11">
    <source>
        <dbReference type="Google" id="ProtNLM"/>
    </source>
</evidence>
<evidence type="ECO:0000256" key="1">
    <source>
        <dbReference type="ARBA" id="ARBA00004141"/>
    </source>
</evidence>
<dbReference type="Pfam" id="PF00230">
    <property type="entry name" value="MIP"/>
    <property type="match status" value="1"/>
</dbReference>
<comment type="similarity">
    <text evidence="6">Belongs to the MIP/aquaporin (TC 1.A.8) family.</text>
</comment>
<keyword evidence="10" id="KW-1185">Reference proteome</keyword>
<name>A0AA35ZE64_LACSI</name>
<keyword evidence="2 6" id="KW-0813">Transport</keyword>
<keyword evidence="5 8" id="KW-0472">Membrane</keyword>
<organism evidence="9 10">
    <name type="scientific">Lactuca saligna</name>
    <name type="common">Willowleaf lettuce</name>
    <dbReference type="NCBI Taxonomy" id="75948"/>
    <lineage>
        <taxon>Eukaryota</taxon>
        <taxon>Viridiplantae</taxon>
        <taxon>Streptophyta</taxon>
        <taxon>Embryophyta</taxon>
        <taxon>Tracheophyta</taxon>
        <taxon>Spermatophyta</taxon>
        <taxon>Magnoliopsida</taxon>
        <taxon>eudicotyledons</taxon>
        <taxon>Gunneridae</taxon>
        <taxon>Pentapetalae</taxon>
        <taxon>asterids</taxon>
        <taxon>campanulids</taxon>
        <taxon>Asterales</taxon>
        <taxon>Asteraceae</taxon>
        <taxon>Cichorioideae</taxon>
        <taxon>Cichorieae</taxon>
        <taxon>Lactucinae</taxon>
        <taxon>Lactuca</taxon>
    </lineage>
</organism>
<feature type="transmembrane region" description="Helical" evidence="8">
    <location>
        <begin position="118"/>
        <end position="140"/>
    </location>
</feature>
<dbReference type="PANTHER" id="PTHR45724:SF44">
    <property type="entry name" value="MAJOR INTRINSIC PROTEIN"/>
    <property type="match status" value="1"/>
</dbReference>
<evidence type="ECO:0000256" key="7">
    <source>
        <dbReference type="SAM" id="MobiDB-lite"/>
    </source>
</evidence>
<feature type="transmembrane region" description="Helical" evidence="8">
    <location>
        <begin position="190"/>
        <end position="209"/>
    </location>
</feature>
<dbReference type="InterPro" id="IPR034294">
    <property type="entry name" value="Aquaporin_transptr"/>
</dbReference>
<feature type="transmembrane region" description="Helical" evidence="8">
    <location>
        <begin position="160"/>
        <end position="178"/>
    </location>
</feature>
<keyword evidence="4 8" id="KW-1133">Transmembrane helix</keyword>
<dbReference type="PANTHER" id="PTHR45724">
    <property type="entry name" value="AQUAPORIN NIP2-1"/>
    <property type="match status" value="1"/>
</dbReference>
<reference evidence="9" key="1">
    <citation type="submission" date="2023-04" db="EMBL/GenBank/DDBJ databases">
        <authorList>
            <person name="Vijverberg K."/>
            <person name="Xiong W."/>
            <person name="Schranz E."/>
        </authorList>
    </citation>
    <scope>NUCLEOTIDE SEQUENCE</scope>
</reference>
<dbReference type="NCBIfam" id="TIGR00861">
    <property type="entry name" value="MIP"/>
    <property type="match status" value="1"/>
</dbReference>
<dbReference type="CDD" id="cd00333">
    <property type="entry name" value="MIP"/>
    <property type="match status" value="1"/>
</dbReference>
<comment type="subcellular location">
    <subcellularLocation>
        <location evidence="1">Membrane</location>
        <topology evidence="1">Multi-pass membrane protein</topology>
    </subcellularLocation>
</comment>
<evidence type="ECO:0000256" key="5">
    <source>
        <dbReference type="ARBA" id="ARBA00023136"/>
    </source>
</evidence>
<evidence type="ECO:0000256" key="2">
    <source>
        <dbReference type="ARBA" id="ARBA00022448"/>
    </source>
</evidence>
<evidence type="ECO:0000256" key="6">
    <source>
        <dbReference type="RuleBase" id="RU000477"/>
    </source>
</evidence>
<feature type="transmembrane region" description="Helical" evidence="8">
    <location>
        <begin position="69"/>
        <end position="91"/>
    </location>
</feature>
<gene>
    <name evidence="9" type="ORF">LSALG_LOCUS30114</name>
</gene>
<evidence type="ECO:0000256" key="3">
    <source>
        <dbReference type="ARBA" id="ARBA00022692"/>
    </source>
</evidence>